<keyword evidence="2" id="KW-0677">Repeat</keyword>
<keyword evidence="7" id="KW-0472">Membrane</keyword>
<keyword evidence="7" id="KW-1133">Transmembrane helix</keyword>
<evidence type="ECO:0000256" key="7">
    <source>
        <dbReference type="SAM" id="Phobius"/>
    </source>
</evidence>
<dbReference type="Gene3D" id="2.130.10.10">
    <property type="entry name" value="YVTN repeat-like/Quinoprotein amine dehydrogenase"/>
    <property type="match status" value="2"/>
</dbReference>
<organism evidence="8 9">
    <name type="scientific">Caulochytrium protostelioides</name>
    <dbReference type="NCBI Taxonomy" id="1555241"/>
    <lineage>
        <taxon>Eukaryota</taxon>
        <taxon>Fungi</taxon>
        <taxon>Fungi incertae sedis</taxon>
        <taxon>Chytridiomycota</taxon>
        <taxon>Chytridiomycota incertae sedis</taxon>
        <taxon>Chytridiomycetes</taxon>
        <taxon>Caulochytriales</taxon>
        <taxon>Caulochytriaceae</taxon>
        <taxon>Caulochytrium</taxon>
    </lineage>
</organism>
<keyword evidence="4" id="KW-0234">DNA repair</keyword>
<dbReference type="GO" id="GO:0043161">
    <property type="term" value="P:proteasome-mediated ubiquitin-dependent protein catabolic process"/>
    <property type="evidence" value="ECO:0007669"/>
    <property type="project" value="TreeGrafter"/>
</dbReference>
<evidence type="ECO:0008006" key="10">
    <source>
        <dbReference type="Google" id="ProtNLM"/>
    </source>
</evidence>
<name>A0A4P9X519_9FUNG</name>
<dbReference type="PRINTS" id="PR00320">
    <property type="entry name" value="GPROTEINBRPT"/>
</dbReference>
<dbReference type="STRING" id="1555241.A0A4P9X519"/>
<feature type="region of interest" description="Disordered" evidence="6">
    <location>
        <begin position="646"/>
        <end position="673"/>
    </location>
</feature>
<evidence type="ECO:0000256" key="2">
    <source>
        <dbReference type="ARBA" id="ARBA00022737"/>
    </source>
</evidence>
<evidence type="ECO:0000256" key="6">
    <source>
        <dbReference type="SAM" id="MobiDB-lite"/>
    </source>
</evidence>
<evidence type="ECO:0000256" key="4">
    <source>
        <dbReference type="ARBA" id="ARBA00023204"/>
    </source>
</evidence>
<dbReference type="InterPro" id="IPR042238">
    <property type="entry name" value="Rad28/ERCC8/Ckn1/ATCSA-1"/>
</dbReference>
<dbReference type="PROSITE" id="PS50082">
    <property type="entry name" value="WD_REPEATS_2"/>
    <property type="match status" value="4"/>
</dbReference>
<keyword evidence="7" id="KW-0812">Transmembrane</keyword>
<feature type="repeat" description="WD" evidence="5">
    <location>
        <begin position="347"/>
        <end position="382"/>
    </location>
</feature>
<dbReference type="InterPro" id="IPR001680">
    <property type="entry name" value="WD40_rpt"/>
</dbReference>
<keyword evidence="9" id="KW-1185">Reference proteome</keyword>
<dbReference type="PROSITE" id="PS50294">
    <property type="entry name" value="WD_REPEATS_REGION"/>
    <property type="match status" value="4"/>
</dbReference>
<evidence type="ECO:0000256" key="1">
    <source>
        <dbReference type="ARBA" id="ARBA00022574"/>
    </source>
</evidence>
<dbReference type="InterPro" id="IPR020472">
    <property type="entry name" value="WD40_PAC1"/>
</dbReference>
<dbReference type="EMBL" id="ML014230">
    <property type="protein sequence ID" value="RKP00194.1"/>
    <property type="molecule type" value="Genomic_DNA"/>
</dbReference>
<gene>
    <name evidence="8" type="ORF">CXG81DRAFT_19819</name>
</gene>
<dbReference type="GO" id="GO:0000109">
    <property type="term" value="C:nucleotide-excision repair complex"/>
    <property type="evidence" value="ECO:0007669"/>
    <property type="project" value="TreeGrafter"/>
</dbReference>
<feature type="compositionally biased region" description="Low complexity" evidence="6">
    <location>
        <begin position="466"/>
        <end position="475"/>
    </location>
</feature>
<keyword evidence="3" id="KW-0227">DNA damage</keyword>
<accession>A0A4P9X519</accession>
<evidence type="ECO:0000313" key="9">
    <source>
        <dbReference type="Proteomes" id="UP000274922"/>
    </source>
</evidence>
<evidence type="ECO:0000256" key="5">
    <source>
        <dbReference type="PROSITE-ProRule" id="PRU00221"/>
    </source>
</evidence>
<feature type="compositionally biased region" description="Basic residues" evidence="6">
    <location>
        <begin position="445"/>
        <end position="455"/>
    </location>
</feature>
<dbReference type="AlphaFoldDB" id="A0A4P9X519"/>
<dbReference type="InterPro" id="IPR015943">
    <property type="entry name" value="WD40/YVTN_repeat-like_dom_sf"/>
</dbReference>
<dbReference type="Pfam" id="PF00400">
    <property type="entry name" value="WD40"/>
    <property type="match status" value="4"/>
</dbReference>
<dbReference type="InterPro" id="IPR036322">
    <property type="entry name" value="WD40_repeat_dom_sf"/>
</dbReference>
<feature type="transmembrane region" description="Helical" evidence="7">
    <location>
        <begin position="180"/>
        <end position="200"/>
    </location>
</feature>
<feature type="transmembrane region" description="Helical" evidence="7">
    <location>
        <begin position="80"/>
        <end position="105"/>
    </location>
</feature>
<proteinExistence type="predicted"/>
<feature type="repeat" description="WD" evidence="5">
    <location>
        <begin position="493"/>
        <end position="525"/>
    </location>
</feature>
<dbReference type="PROSITE" id="PS00678">
    <property type="entry name" value="WD_REPEATS_1"/>
    <property type="match status" value="1"/>
</dbReference>
<dbReference type="InterPro" id="IPR019775">
    <property type="entry name" value="WD40_repeat_CS"/>
</dbReference>
<dbReference type="SUPFAM" id="SSF50978">
    <property type="entry name" value="WD40 repeat-like"/>
    <property type="match status" value="1"/>
</dbReference>
<dbReference type="SMART" id="SM00320">
    <property type="entry name" value="WD40"/>
    <property type="match status" value="4"/>
</dbReference>
<dbReference type="Proteomes" id="UP000274922">
    <property type="component" value="Unassembled WGS sequence"/>
</dbReference>
<feature type="compositionally biased region" description="Low complexity" evidence="6">
    <location>
        <begin position="401"/>
        <end position="414"/>
    </location>
</feature>
<feature type="repeat" description="WD" evidence="5">
    <location>
        <begin position="259"/>
        <end position="301"/>
    </location>
</feature>
<evidence type="ECO:0000256" key="3">
    <source>
        <dbReference type="ARBA" id="ARBA00022763"/>
    </source>
</evidence>
<protein>
    <recommendedName>
        <fullName evidence="10">WD40 repeat-like protein</fullName>
    </recommendedName>
</protein>
<evidence type="ECO:0000313" key="8">
    <source>
        <dbReference type="EMBL" id="RKP00194.1"/>
    </source>
</evidence>
<feature type="transmembrane region" description="Helical" evidence="7">
    <location>
        <begin position="148"/>
        <end position="168"/>
    </location>
</feature>
<reference evidence="9" key="1">
    <citation type="journal article" date="2018" name="Nat. Microbiol.">
        <title>Leveraging single-cell genomics to expand the fungal tree of life.</title>
        <authorList>
            <person name="Ahrendt S.R."/>
            <person name="Quandt C.A."/>
            <person name="Ciobanu D."/>
            <person name="Clum A."/>
            <person name="Salamov A."/>
            <person name="Andreopoulos B."/>
            <person name="Cheng J.F."/>
            <person name="Woyke T."/>
            <person name="Pelin A."/>
            <person name="Henrissat B."/>
            <person name="Reynolds N.K."/>
            <person name="Benny G.L."/>
            <person name="Smith M.E."/>
            <person name="James T.Y."/>
            <person name="Grigoriev I.V."/>
        </authorList>
    </citation>
    <scope>NUCLEOTIDE SEQUENCE [LARGE SCALE GENOMIC DNA]</scope>
    <source>
        <strain evidence="9">ATCC 52028</strain>
    </source>
</reference>
<dbReference type="GO" id="GO:0000209">
    <property type="term" value="P:protein polyubiquitination"/>
    <property type="evidence" value="ECO:0007669"/>
    <property type="project" value="TreeGrafter"/>
</dbReference>
<feature type="repeat" description="WD" evidence="5">
    <location>
        <begin position="611"/>
        <end position="642"/>
    </location>
</feature>
<dbReference type="PANTHER" id="PTHR46202">
    <property type="entry name" value="DNA EXCISION REPAIR PROTEIN ERCC-8"/>
    <property type="match status" value="1"/>
</dbReference>
<feature type="region of interest" description="Disordered" evidence="6">
    <location>
        <begin position="401"/>
        <end position="495"/>
    </location>
</feature>
<dbReference type="OrthoDB" id="361494at2759"/>
<dbReference type="PANTHER" id="PTHR46202:SF1">
    <property type="entry name" value="DNA EXCISION REPAIR PROTEIN ERCC-8"/>
    <property type="match status" value="1"/>
</dbReference>
<dbReference type="GO" id="GO:0006283">
    <property type="term" value="P:transcription-coupled nucleotide-excision repair"/>
    <property type="evidence" value="ECO:0007669"/>
    <property type="project" value="InterPro"/>
</dbReference>
<dbReference type="GO" id="GO:0031464">
    <property type="term" value="C:Cul4A-RING E3 ubiquitin ligase complex"/>
    <property type="evidence" value="ECO:0007669"/>
    <property type="project" value="TreeGrafter"/>
</dbReference>
<keyword evidence="1 5" id="KW-0853">WD repeat</keyword>
<sequence>MATPGSASSFADLLSALRTALHTATGLGDDSEGVSRLASLLTPLLTPVRVGLGAAPALLGGTLDQLEVVHHALQQSSASVLGAATVSPLVTAVVALQGVLAWLWIPLQLLGLADADTPARHAAADTPLPSFHTFASLMVGLASAATTSWVSVLVTAVLCYILVLLSGCLFRSLRQGAIQLVRGTFWVMLIAIGISIFSVFQQHGSGSGSGSSSLVSAPRVYNDRRFREMALTNDRDAPSSGGIPVTAIDIESSRRYRGRTAHQFAITGINWYPEDNGLFTTGSADGHVHVWDTDSLRVATTFTVEQHPILSHSISPVAGTPPLIAVATTFSLLRLGDMRTGEFVHTLFGHHGAVTCTAWSPTEPWTLASAGFDGTVHLWDIRKTLTPVRSMDMNATALATVSTSSASASAATGAGDPISRRDPDGSDTWMEQTTRAARVDLRHLNAGRRRGRRKSSRDDDDDGDAPRGSASGSSRVAHRGGNDGMTDMMGAPKQAHYGPVNGLTWTSDGTSLLTTGGDDTARLWDAAEGVSQGVEYSAAHMSHGSAYGALRGRRTGGIGADAGAAGAPQDACRPPAITALHSCVEPLVYFPSDDGRIYVAELFTGREVARLEAHRGRVTCASLIPNEAELVTGGIDGQILTWRRPSDAPLARSDDGTASDRPASAGIVQPASPEAAHFYRDVWSDDDSNDGSEADRG</sequence>